<accession>A0A7W7MGW7</accession>
<keyword evidence="2" id="KW-0472">Membrane</keyword>
<feature type="compositionally biased region" description="Basic and acidic residues" evidence="1">
    <location>
        <begin position="1"/>
        <end position="10"/>
    </location>
</feature>
<name>A0A7W7MGW7_9ACTN</name>
<dbReference type="EMBL" id="BOMP01000023">
    <property type="protein sequence ID" value="GIE38561.1"/>
    <property type="molecule type" value="Genomic_DNA"/>
</dbReference>
<keyword evidence="2" id="KW-1133">Transmembrane helix</keyword>
<sequence length="343" mass="35689">MHDRDDEGSSRLRIGGWLASGGRPPAETRALPGRPRRRALPAAPPSKELVLAKPGGATDDIHIGRHRAGRRWWRLAAASAVAVLVVIGIVQLAGDGDSATTPAAVPPAPLPGDLPEGYWSLTTPSVDPEVPVSIAPPPPSFSAGPVNTRVPATAPHSPTATTAAPVTPTVSVTAGTIPSLVDLSTEGSRDWVHWGLTGADSVNRRGGATQIEDLGGSPRGRYDNNPQLYRWSGGTPTASAGRTPTGVYACGQGATFTLRAPAGPATRTLRVYAGVWMAAGRLTVTVDGASATRTLENREAISTQRFEIRYRAKAGSRLTVTWTATAVHHPTCGNVDLQAATLS</sequence>
<dbReference type="AlphaFoldDB" id="A0A7W7MGW7"/>
<gene>
    <name evidence="3" type="ORF">Alo02nite_14590</name>
    <name evidence="4" type="ORF">BJ964_003985</name>
</gene>
<evidence type="ECO:0000313" key="6">
    <source>
        <dbReference type="Proteomes" id="UP000631312"/>
    </source>
</evidence>
<evidence type="ECO:0000313" key="3">
    <source>
        <dbReference type="EMBL" id="GIE38561.1"/>
    </source>
</evidence>
<organism evidence="4 5">
    <name type="scientific">Actinoplanes lobatus</name>
    <dbReference type="NCBI Taxonomy" id="113568"/>
    <lineage>
        <taxon>Bacteria</taxon>
        <taxon>Bacillati</taxon>
        <taxon>Actinomycetota</taxon>
        <taxon>Actinomycetes</taxon>
        <taxon>Micromonosporales</taxon>
        <taxon>Micromonosporaceae</taxon>
        <taxon>Actinoplanes</taxon>
    </lineage>
</organism>
<dbReference type="EMBL" id="JACHNC010000001">
    <property type="protein sequence ID" value="MBB4749824.1"/>
    <property type="molecule type" value="Genomic_DNA"/>
</dbReference>
<reference evidence="3 6" key="2">
    <citation type="submission" date="2021-01" db="EMBL/GenBank/DDBJ databases">
        <title>Whole genome shotgun sequence of Actinoplanes lobatus NBRC 12513.</title>
        <authorList>
            <person name="Komaki H."/>
            <person name="Tamura T."/>
        </authorList>
    </citation>
    <scope>NUCLEOTIDE SEQUENCE [LARGE SCALE GENOMIC DNA]</scope>
    <source>
        <strain evidence="3 6">NBRC 12513</strain>
    </source>
</reference>
<keyword evidence="2" id="KW-0812">Transmembrane</keyword>
<comment type="caution">
    <text evidence="4">The sequence shown here is derived from an EMBL/GenBank/DDBJ whole genome shotgun (WGS) entry which is preliminary data.</text>
</comment>
<proteinExistence type="predicted"/>
<evidence type="ECO:0000313" key="5">
    <source>
        <dbReference type="Proteomes" id="UP000590511"/>
    </source>
</evidence>
<protein>
    <submittedName>
        <fullName evidence="4">Uncharacterized protein</fullName>
    </submittedName>
</protein>
<dbReference type="Proteomes" id="UP000631312">
    <property type="component" value="Unassembled WGS sequence"/>
</dbReference>
<dbReference type="Proteomes" id="UP000590511">
    <property type="component" value="Unassembled WGS sequence"/>
</dbReference>
<evidence type="ECO:0000313" key="4">
    <source>
        <dbReference type="EMBL" id="MBB4749824.1"/>
    </source>
</evidence>
<feature type="transmembrane region" description="Helical" evidence="2">
    <location>
        <begin position="72"/>
        <end position="93"/>
    </location>
</feature>
<dbReference type="RefSeq" id="WP_188122081.1">
    <property type="nucleotide sequence ID" value="NZ_BOMP01000023.1"/>
</dbReference>
<keyword evidence="6" id="KW-1185">Reference proteome</keyword>
<evidence type="ECO:0000256" key="2">
    <source>
        <dbReference type="SAM" id="Phobius"/>
    </source>
</evidence>
<feature type="region of interest" description="Disordered" evidence="1">
    <location>
        <begin position="1"/>
        <end position="45"/>
    </location>
</feature>
<feature type="region of interest" description="Disordered" evidence="1">
    <location>
        <begin position="201"/>
        <end position="223"/>
    </location>
</feature>
<evidence type="ECO:0000256" key="1">
    <source>
        <dbReference type="SAM" id="MobiDB-lite"/>
    </source>
</evidence>
<reference evidence="4 5" key="1">
    <citation type="submission" date="2020-08" db="EMBL/GenBank/DDBJ databases">
        <title>Sequencing the genomes of 1000 actinobacteria strains.</title>
        <authorList>
            <person name="Klenk H.-P."/>
        </authorList>
    </citation>
    <scope>NUCLEOTIDE SEQUENCE [LARGE SCALE GENOMIC DNA]</scope>
    <source>
        <strain evidence="4 5">DSM 43150</strain>
    </source>
</reference>